<reference evidence="2 3" key="1">
    <citation type="submission" date="2011-05" db="EMBL/GenBank/DDBJ databases">
        <title>Complete sequence of chromosome of Frankia symbiont of Datisca glomerata.</title>
        <authorList>
            <consortium name="US DOE Joint Genome Institute"/>
            <person name="Lucas S."/>
            <person name="Han J."/>
            <person name="Lapidus A."/>
            <person name="Cheng J.-F."/>
            <person name="Goodwin L."/>
            <person name="Pitluck S."/>
            <person name="Peters L."/>
            <person name="Mikhailova N."/>
            <person name="Chertkov O."/>
            <person name="Teshima H."/>
            <person name="Han C."/>
            <person name="Tapia R."/>
            <person name="Land M."/>
            <person name="Hauser L."/>
            <person name="Kyrpides N."/>
            <person name="Ivanova N."/>
            <person name="Pagani I."/>
            <person name="Berry A."/>
            <person name="Pawlowski K."/>
            <person name="Persson T."/>
            <person name="Vanden Heuvel B."/>
            <person name="Benson D."/>
            <person name="Woyke T."/>
        </authorList>
    </citation>
    <scope>NUCLEOTIDE SEQUENCE [LARGE SCALE GENOMIC DNA]</scope>
    <source>
        <strain evidence="3">4085684</strain>
    </source>
</reference>
<dbReference type="RefSeq" id="WP_013872954.1">
    <property type="nucleotide sequence ID" value="NC_015656.1"/>
</dbReference>
<accession>F8B300</accession>
<organism evidence="2 3">
    <name type="scientific">Candidatus Protofrankia datiscae</name>
    <dbReference type="NCBI Taxonomy" id="2716812"/>
    <lineage>
        <taxon>Bacteria</taxon>
        <taxon>Bacillati</taxon>
        <taxon>Actinomycetota</taxon>
        <taxon>Actinomycetes</taxon>
        <taxon>Frankiales</taxon>
        <taxon>Frankiaceae</taxon>
        <taxon>Protofrankia</taxon>
    </lineage>
</organism>
<proteinExistence type="predicted"/>
<evidence type="ECO:0000313" key="2">
    <source>
        <dbReference type="EMBL" id="AEH08990.1"/>
    </source>
</evidence>
<evidence type="ECO:0000313" key="3">
    <source>
        <dbReference type="Proteomes" id="UP000001549"/>
    </source>
</evidence>
<protein>
    <recommendedName>
        <fullName evidence="1">DUF2344 domain-containing protein</fullName>
    </recommendedName>
</protein>
<dbReference type="HOGENOM" id="CLU_083579_0_0_11"/>
<gene>
    <name evidence="2" type="ordered locus">FsymDg_1530</name>
</gene>
<dbReference type="Proteomes" id="UP000001549">
    <property type="component" value="Chromosome"/>
</dbReference>
<name>F8B300_9ACTN</name>
<dbReference type="eggNOG" id="COG5011">
    <property type="taxonomic scope" value="Bacteria"/>
</dbReference>
<dbReference type="Pfam" id="PF10105">
    <property type="entry name" value="DUF2344"/>
    <property type="match status" value="1"/>
</dbReference>
<dbReference type="STRING" id="656024.FsymDg_1530"/>
<keyword evidence="3" id="KW-1185">Reference proteome</keyword>
<evidence type="ECO:0000259" key="1">
    <source>
        <dbReference type="Pfam" id="PF10105"/>
    </source>
</evidence>
<dbReference type="KEGG" id="fsy:FsymDg_1530"/>
<feature type="domain" description="DUF2344" evidence="1">
    <location>
        <begin position="16"/>
        <end position="198"/>
    </location>
</feature>
<dbReference type="EMBL" id="CP002801">
    <property type="protein sequence ID" value="AEH08990.1"/>
    <property type="molecule type" value="Genomic_DNA"/>
</dbReference>
<dbReference type="InterPro" id="IPR018768">
    <property type="entry name" value="DUF2344"/>
</dbReference>
<dbReference type="AlphaFoldDB" id="F8B300"/>
<dbReference type="NCBIfam" id="TIGR03936">
    <property type="entry name" value="sam_1_link_chp"/>
    <property type="match status" value="1"/>
</dbReference>
<sequence length="253" mass="27308">MPRRPEGPPPPPVVARVRVRFAKRGRLRFLSHRDVARTFERALRRADVPMAYSAGFSPHPRISWLGAAPTGAASEAEYVELALAEHRQPRALGEALDAALPAGLDVVACALATATPLAELVDASRWRVRLPGVAPAALAAAVDALLARDLVEVERVIKDGHRRFDVRQAVVLMVCRAENDTCAILDTVVRHTTPAVRPDDMLTALCVVAGLRPPVPPEPLRLGQGRLLADGTVADPLMPDRDDAERLVGRIDA</sequence>